<organism evidence="1 2">
    <name type="scientific">Desmospora activa DSM 45169</name>
    <dbReference type="NCBI Taxonomy" id="1121389"/>
    <lineage>
        <taxon>Bacteria</taxon>
        <taxon>Bacillati</taxon>
        <taxon>Bacillota</taxon>
        <taxon>Bacilli</taxon>
        <taxon>Bacillales</taxon>
        <taxon>Thermoactinomycetaceae</taxon>
        <taxon>Desmospora</taxon>
    </lineage>
</organism>
<proteinExistence type="predicted"/>
<gene>
    <name evidence="1" type="ORF">C8J48_3416</name>
</gene>
<reference evidence="1 2" key="1">
    <citation type="submission" date="2018-04" db="EMBL/GenBank/DDBJ databases">
        <title>Genomic Encyclopedia of Archaeal and Bacterial Type Strains, Phase II (KMG-II): from individual species to whole genera.</title>
        <authorList>
            <person name="Goeker M."/>
        </authorList>
    </citation>
    <scope>NUCLEOTIDE SEQUENCE [LARGE SCALE GENOMIC DNA]</scope>
    <source>
        <strain evidence="1 2">DSM 45169</strain>
    </source>
</reference>
<keyword evidence="2" id="KW-1185">Reference proteome</keyword>
<name>A0A2T4Z1W6_9BACL</name>
<evidence type="ECO:0000313" key="2">
    <source>
        <dbReference type="Proteomes" id="UP000241639"/>
    </source>
</evidence>
<evidence type="ECO:0000313" key="1">
    <source>
        <dbReference type="EMBL" id="PTM54764.1"/>
    </source>
</evidence>
<dbReference type="Proteomes" id="UP000241639">
    <property type="component" value="Unassembled WGS sequence"/>
</dbReference>
<dbReference type="EMBL" id="PZZP01000003">
    <property type="protein sequence ID" value="PTM54764.1"/>
    <property type="molecule type" value="Genomic_DNA"/>
</dbReference>
<sequence length="67" mass="7188">MVAPSIMMEAGAANKRGRFAAFVPLFIFITRRLLNEIDVETNRNGTPGRDIGDDDGLFFVGTVGATG</sequence>
<dbReference type="AlphaFoldDB" id="A0A2T4Z1W6"/>
<accession>A0A2T4Z1W6</accession>
<protein>
    <submittedName>
        <fullName evidence="1">Uncharacterized protein</fullName>
    </submittedName>
</protein>
<comment type="caution">
    <text evidence="1">The sequence shown here is derived from an EMBL/GenBank/DDBJ whole genome shotgun (WGS) entry which is preliminary data.</text>
</comment>